<dbReference type="Proteomes" id="UP000298652">
    <property type="component" value="Chromosome 3"/>
</dbReference>
<evidence type="ECO:0008006" key="3">
    <source>
        <dbReference type="Google" id="ProtNLM"/>
    </source>
</evidence>
<reference evidence="1" key="1">
    <citation type="submission" date="2019-03" db="EMBL/GenBank/DDBJ databases">
        <title>WGS assembly of Setaria viridis.</title>
        <authorList>
            <person name="Huang P."/>
            <person name="Jenkins J."/>
            <person name="Grimwood J."/>
            <person name="Barry K."/>
            <person name="Healey A."/>
            <person name="Mamidi S."/>
            <person name="Sreedasyam A."/>
            <person name="Shu S."/>
            <person name="Feldman M."/>
            <person name="Wu J."/>
            <person name="Yu Y."/>
            <person name="Chen C."/>
            <person name="Johnson J."/>
            <person name="Rokhsar D."/>
            <person name="Baxter I."/>
            <person name="Schmutz J."/>
            <person name="Brutnell T."/>
            <person name="Kellogg E."/>
        </authorList>
    </citation>
    <scope>NUCLEOTIDE SEQUENCE [LARGE SCALE GENOMIC DNA]</scope>
</reference>
<organism evidence="1 2">
    <name type="scientific">Setaria viridis</name>
    <name type="common">Green bristlegrass</name>
    <name type="synonym">Setaria italica subsp. viridis</name>
    <dbReference type="NCBI Taxonomy" id="4556"/>
    <lineage>
        <taxon>Eukaryota</taxon>
        <taxon>Viridiplantae</taxon>
        <taxon>Streptophyta</taxon>
        <taxon>Embryophyta</taxon>
        <taxon>Tracheophyta</taxon>
        <taxon>Spermatophyta</taxon>
        <taxon>Magnoliopsida</taxon>
        <taxon>Liliopsida</taxon>
        <taxon>Poales</taxon>
        <taxon>Poaceae</taxon>
        <taxon>PACMAD clade</taxon>
        <taxon>Panicoideae</taxon>
        <taxon>Panicodae</taxon>
        <taxon>Paniceae</taxon>
        <taxon>Cenchrinae</taxon>
        <taxon>Setaria</taxon>
    </lineage>
</organism>
<evidence type="ECO:0000313" key="2">
    <source>
        <dbReference type="Proteomes" id="UP000298652"/>
    </source>
</evidence>
<accession>A0A4U6VVC8</accession>
<sequence length="124" mass="13867">MSVKAKNILLTWCWWNARNKINAGERPKLAQQIISDVLFHLQAWRNVSRTEIQAPLSACKPKWRPPPEDVYKITFRVHKNLSGCGFVIRNHSGEAVAAGASSADFLMSAQHAEQLKSFNAPLGV</sequence>
<name>A0A4U6VVC8_SETVI</name>
<keyword evidence="2" id="KW-1185">Reference proteome</keyword>
<proteinExistence type="predicted"/>
<dbReference type="EMBL" id="CM016554">
    <property type="protein sequence ID" value="TKW28817.1"/>
    <property type="molecule type" value="Genomic_DNA"/>
</dbReference>
<evidence type="ECO:0000313" key="1">
    <source>
        <dbReference type="EMBL" id="TKW28817.1"/>
    </source>
</evidence>
<dbReference type="AlphaFoldDB" id="A0A4U6VVC8"/>
<gene>
    <name evidence="1" type="ORF">SEVIR_3G353050v2</name>
</gene>
<protein>
    <recommendedName>
        <fullName evidence="3">RNase H type-1 domain-containing protein</fullName>
    </recommendedName>
</protein>
<dbReference type="Gramene" id="TKW28817">
    <property type="protein sequence ID" value="TKW28817"/>
    <property type="gene ID" value="SEVIR_3G353050v2"/>
</dbReference>
<dbReference type="OMA" id="GECRATT"/>